<name>A0A7S3UIW0_OXYMA</name>
<accession>A0A7S3UIW0</accession>
<protein>
    <submittedName>
        <fullName evidence="1">Uncharacterized protein</fullName>
    </submittedName>
</protein>
<sequence>MKMVEALQALRDKPGTLAELAQLQTPSKGEMLIAEAYCVIFAPSAANSAPAEIWARFRSDLQQPQAVLVRMISTRMQEVSPMCSDSLQWAVGCPEFLAISSRFGAERCGLSAVAHYLSGAASCASIYRSIADLLPTLSDRERVMVAEGEADQKTLLEALCATSREAYPAHSSEEVKVPLVSGGSQALGDPLRLEEGRCDELLLG</sequence>
<dbReference type="EMBL" id="HBIT01004665">
    <property type="protein sequence ID" value="CAE0616350.1"/>
    <property type="molecule type" value="Transcribed_RNA"/>
</dbReference>
<evidence type="ECO:0000313" key="1">
    <source>
        <dbReference type="EMBL" id="CAE0616350.1"/>
    </source>
</evidence>
<dbReference type="AlphaFoldDB" id="A0A7S3UIW0"/>
<gene>
    <name evidence="1" type="ORF">OMAR00292_LOCUS2226</name>
</gene>
<reference evidence="1" key="1">
    <citation type="submission" date="2021-01" db="EMBL/GenBank/DDBJ databases">
        <authorList>
            <person name="Corre E."/>
            <person name="Pelletier E."/>
            <person name="Niang G."/>
            <person name="Scheremetjew M."/>
            <person name="Finn R."/>
            <person name="Kale V."/>
            <person name="Holt S."/>
            <person name="Cochrane G."/>
            <person name="Meng A."/>
            <person name="Brown T."/>
            <person name="Cohen L."/>
        </authorList>
    </citation>
    <scope>NUCLEOTIDE SEQUENCE</scope>
    <source>
        <strain evidence="1">CCMP1795</strain>
    </source>
</reference>
<proteinExistence type="predicted"/>
<organism evidence="1">
    <name type="scientific">Oxyrrhis marina</name>
    <name type="common">Dinoflagellate</name>
    <dbReference type="NCBI Taxonomy" id="2969"/>
    <lineage>
        <taxon>Eukaryota</taxon>
        <taxon>Sar</taxon>
        <taxon>Alveolata</taxon>
        <taxon>Dinophyceae</taxon>
        <taxon>Oxyrrhinales</taxon>
        <taxon>Oxyrrhinaceae</taxon>
        <taxon>Oxyrrhis</taxon>
    </lineage>
</organism>